<feature type="compositionally biased region" description="Pro residues" evidence="1">
    <location>
        <begin position="1904"/>
        <end position="1915"/>
    </location>
</feature>
<dbReference type="KEGG" id="xla:108712560"/>
<dbReference type="CTD" id="108712560"/>
<feature type="compositionally biased region" description="Low complexity" evidence="1">
    <location>
        <begin position="1108"/>
        <end position="1141"/>
    </location>
</feature>
<feature type="region of interest" description="Disordered" evidence="1">
    <location>
        <begin position="1949"/>
        <end position="1979"/>
    </location>
</feature>
<feature type="compositionally biased region" description="Low complexity" evidence="1">
    <location>
        <begin position="1625"/>
        <end position="1636"/>
    </location>
</feature>
<accession>A0A8J1MQW4</accession>
<feature type="transmembrane region" description="Helical" evidence="2">
    <location>
        <begin position="1529"/>
        <end position="1551"/>
    </location>
</feature>
<gene>
    <name evidence="5" type="primary">kiaa1549.S</name>
</gene>
<evidence type="ECO:0000256" key="2">
    <source>
        <dbReference type="SAM" id="Phobius"/>
    </source>
</evidence>
<feature type="region of interest" description="Disordered" evidence="1">
    <location>
        <begin position="1602"/>
        <end position="1682"/>
    </location>
</feature>
<feature type="compositionally biased region" description="Low complexity" evidence="1">
    <location>
        <begin position="1880"/>
        <end position="1891"/>
    </location>
</feature>
<keyword evidence="2" id="KW-0812">Transmembrane</keyword>
<keyword evidence="2" id="KW-1133">Transmembrane helix</keyword>
<reference evidence="4" key="1">
    <citation type="submission" date="2024-06" db="UniProtKB">
        <authorList>
            <consortium name="RefSeq"/>
        </authorList>
    </citation>
    <scope>NUCLEOTIDE SEQUENCE [LARGE SCALE GENOMIC DNA]</scope>
    <source>
        <strain evidence="4">J_2021</strain>
    </source>
</reference>
<feature type="compositionally biased region" description="Polar residues" evidence="1">
    <location>
        <begin position="1951"/>
        <end position="1964"/>
    </location>
</feature>
<feature type="compositionally biased region" description="Basic residues" evidence="1">
    <location>
        <begin position="1831"/>
        <end position="1844"/>
    </location>
</feature>
<feature type="compositionally biased region" description="Polar residues" evidence="1">
    <location>
        <begin position="1142"/>
        <end position="1160"/>
    </location>
</feature>
<dbReference type="InterPro" id="IPR024606">
    <property type="entry name" value="KIAA1549"/>
</dbReference>
<dbReference type="OrthoDB" id="10064192at2759"/>
<feature type="compositionally biased region" description="Low complexity" evidence="1">
    <location>
        <begin position="1649"/>
        <end position="1661"/>
    </location>
</feature>
<feature type="signal peptide" evidence="3">
    <location>
        <begin position="1"/>
        <end position="29"/>
    </location>
</feature>
<sequence length="2176" mass="235154">MERGPRGAGLACFLLIAGIGLEIGRGAAGEDTKSWGPLPLNGSNMLEEVQNSSKTIAPDEEFPFPLSPEPVFFRSTITQSQDLLQTGSYANSIVPNSNTDVLVDQVIQDSTFHFQWTTSMASSHESSNSVVSDASPGLSSTVLYSSITRETGQSLVFLESSMNNPAFISPEHIVATSAVIAREASSYGEHLSVSSSLEECSSIFWTDTLSQSDIIEDTLGGSNAQPTTSLDAPVIQQTSKPIETISRDANFLTSGNALQSIFSIWQSSTKVITPSLYMSLSTIPLDSDGIDLSSSPLVTSGDKSLTAISSPTSNLAHEILDLSLNVASSKLQSGEQLESISIKPSAFGGDKFLTSMVPDLEVVEESTHEIFVSVFPSVPVTSLSSWQLESSVAPMDFSSLLDTSFMETPSSTLLQSLSREPEPYDLSVLGNTMAKSTFMDFSSLLDTSFMETPSSTLRQSLSRELEPYDLSVSGNTMAKSTFMDFSSLLDTRFMETPSSTLLQSLSREPEPYDLSVLGNTMAKSTFMDSTFYATDSLVLESPLASTADTYRTLTTLDQSLFETVNAIKDTASTNTESVMYFSETLFPLEESETFSYVFSSHRPVVSLLEPSSTLPSFSEEMPTSLFPMEFSEPSSIFSQGSSAVISTPELFFSSSALESSSLSTVDTMDFAPWQTSTPYLIASPTPFSISGGGENSSSVFSESSELWEATSSLQLESEFLYTSSFNGAISTLLPLSPVSDADTVVQSLYTSTFDYYTSSDLDTESLQTSLVTTFYLSSWMSMSVFDGNTVVTPESPLQTHELSVTPTINLSPTLSELSSLLESFGDMSILSSTTTLPLLSTESIQSTPSLLDTISDMPTLSIETTFILPPSLTVPSNLSMPYTVSEIPSTSYLLPTLSEAPTLTMSYTSDIPATLLLPTTWSEQLSLSILETSSYMSILPTTSLLTPSVQPPFTLSDISTTLLLSPTLNIETSLNVPDTSIFIETIPSSFVAPPTTSAPSILSMSFTATDISTISIPATPQVSPTMFVPPIVTVSSISSILTTLSISSAISLYPSTSLPINPGAPHTSSIILSPTRSSAATVAPTASTPNPPANTEVPSTVETVATEATTYTSPSPGPTKSPSTSVHPFTSPGPTKSPSTSVHPFTSPGPTKTPTSVHPFTSPAVFTTSAHLTTTRPPLVCDVSNPEPYLVKAVLARGASIDSVTESIKELLSKHFNHSVELEVYTLDPGFSFMATSGPYVYTSIAVENILSYSSLFMGLSLSILSLETANMGLDQRFQIQTVLQFVPQSVDIRLCTFSEQIQKGLSLAMYEVRKWRQESDNFTVQILNITSASRGAVWKAPVTVSYGVRDRSGFLNGSDVSDQLRNLSLVEFSFFLGFPVKQIAEPSLYPQLDVSPLLKDSWLRTVLLGVVEQQLRGETFQADIERKLAQLISEASSQMRRWKRASFAGSRTVQVVNVSRLDGSEDPVQLVYFVEDQFGKRLPAADVSSLINEVNVQRAAIILGYRVQGIVAQPLNQAQEADRQAQNLWIIVGVAVPVLVVTVIIVILYWKLCRTDKLDFQPDTMSNLQQRQKLQAPSVKGFDFAKQHLGQHSKEDVLVVHEPPPPILHGPLKDSTPSENGDFPTPKSKGSSKPPKVGRHRGSRVTPSDAGSVASDGSSGKESAEETSPRPSAPPREAKVRSSAIGELPMFSSGTEQHSSASIFEHVDRISRSSEAGRRLPSKIQLIAMQPIAAPPMHGLSVAEREAEVNKINREIQTTLRHKSEIEHHRNKIRLRAKRKGHYEFPLADMVGITDTKERQRMYRKAQMQFDKILDPVSGMPTVFIEQRKSSRSRRSPKQRRRQQGSGSPPDADRDRLITTDSDGTYKRPPGVSNSAYVSDPDLPSDDPTPVADLGKYSSSPHRVPPPAQYVPPQPSIEEVRQTMQSLLDDAFALVAPSSQGVTVPVAGQAATSEQQPADSTSAHGGRGTKPWVYPPQQPSQRFPEYGIPPATAPSHLTRSPGFSSGFLPPAEVVPTESQQTEASYPARGLFPEDVSSLARPRPLGSTAGPAQIHHLTQVGIASRMGVPSTDLPSHRGGQQPALTPSWSSYYLQEETQRNVHSHSHGLQEYGVFPGNRGPARQSAATAHLQPSICYPSGSAEDLHPGHSSASLIKAIREELLRLSQKQAVVTSYHS</sequence>
<evidence type="ECO:0000313" key="4">
    <source>
        <dbReference type="Proteomes" id="UP000186698"/>
    </source>
</evidence>
<dbReference type="PANTHER" id="PTHR21590:SF4">
    <property type="entry name" value="UPF0606 PROTEIN KIAA1549"/>
    <property type="match status" value="1"/>
</dbReference>
<keyword evidence="4" id="KW-1185">Reference proteome</keyword>
<evidence type="ECO:0000256" key="3">
    <source>
        <dbReference type="SAM" id="SignalP"/>
    </source>
</evidence>
<dbReference type="PANTHER" id="PTHR21590">
    <property type="entry name" value="SEA DOMAIN-CONTAINING PROTEIN"/>
    <property type="match status" value="1"/>
</dbReference>
<feature type="region of interest" description="Disordered" evidence="1">
    <location>
        <begin position="1108"/>
        <end position="1160"/>
    </location>
</feature>
<feature type="transmembrane region" description="Helical" evidence="2">
    <location>
        <begin position="1250"/>
        <end position="1267"/>
    </location>
</feature>
<protein>
    <submittedName>
        <fullName evidence="5">UPF0606 protein KIAA1549 isoform X1</fullName>
    </submittedName>
</protein>
<evidence type="ECO:0000313" key="5">
    <source>
        <dbReference type="RefSeq" id="XP_041443831.1"/>
    </source>
</evidence>
<proteinExistence type="predicted"/>
<reference evidence="5" key="2">
    <citation type="submission" date="2025-08" db="UniProtKB">
        <authorList>
            <consortium name="RefSeq"/>
        </authorList>
    </citation>
    <scope>IDENTIFICATION</scope>
    <source>
        <strain evidence="5">J_2021</strain>
        <tissue evidence="5">Erythrocytes</tissue>
    </source>
</reference>
<feature type="chain" id="PRO_5035170581" evidence="3">
    <location>
        <begin position="30"/>
        <end position="2176"/>
    </location>
</feature>
<feature type="region of interest" description="Disordered" evidence="1">
    <location>
        <begin position="1826"/>
        <end position="1915"/>
    </location>
</feature>
<dbReference type="RefSeq" id="XP_041443831.1">
    <property type="nucleotide sequence ID" value="XM_041587897.1"/>
</dbReference>
<organism evidence="4 5">
    <name type="scientific">Xenopus laevis</name>
    <name type="common">African clawed frog</name>
    <dbReference type="NCBI Taxonomy" id="8355"/>
    <lineage>
        <taxon>Eukaryota</taxon>
        <taxon>Metazoa</taxon>
        <taxon>Chordata</taxon>
        <taxon>Craniata</taxon>
        <taxon>Vertebrata</taxon>
        <taxon>Euteleostomi</taxon>
        <taxon>Amphibia</taxon>
        <taxon>Batrachia</taxon>
        <taxon>Anura</taxon>
        <taxon>Pipoidea</taxon>
        <taxon>Pipidae</taxon>
        <taxon>Xenopodinae</taxon>
        <taxon>Xenopus</taxon>
        <taxon>Xenopus</taxon>
    </lineage>
</organism>
<evidence type="ECO:0000256" key="1">
    <source>
        <dbReference type="SAM" id="MobiDB-lite"/>
    </source>
</evidence>
<feature type="region of interest" description="Disordered" evidence="1">
    <location>
        <begin position="2066"/>
        <end position="2085"/>
    </location>
</feature>
<keyword evidence="3" id="KW-0732">Signal</keyword>
<dbReference type="GeneID" id="108712560"/>
<name>A0A8J1MQW4_XENLA</name>
<dbReference type="Proteomes" id="UP000186698">
    <property type="component" value="Chromosome 3S"/>
</dbReference>
<dbReference type="Pfam" id="PF12877">
    <property type="entry name" value="KIAA1549"/>
    <property type="match status" value="1"/>
</dbReference>
<keyword evidence="2" id="KW-0472">Membrane</keyword>